<name>A0A1M5C6Q5_9THEO</name>
<evidence type="ECO:0000313" key="2">
    <source>
        <dbReference type="Proteomes" id="UP000184088"/>
    </source>
</evidence>
<evidence type="ECO:0000313" key="1">
    <source>
        <dbReference type="EMBL" id="SHF50340.1"/>
    </source>
</evidence>
<dbReference type="RefSeq" id="WP_073344897.1">
    <property type="nucleotide sequence ID" value="NZ_FQVH01000026.1"/>
</dbReference>
<dbReference type="Proteomes" id="UP000184088">
    <property type="component" value="Unassembled WGS sequence"/>
</dbReference>
<reference evidence="1 2" key="1">
    <citation type="submission" date="2016-11" db="EMBL/GenBank/DDBJ databases">
        <authorList>
            <person name="Jaros S."/>
            <person name="Januszkiewicz K."/>
            <person name="Wedrychowicz H."/>
        </authorList>
    </citation>
    <scope>NUCLEOTIDE SEQUENCE [LARGE SCALE GENOMIC DNA]</scope>
    <source>
        <strain evidence="1 2">DSM 17918</strain>
    </source>
</reference>
<dbReference type="EMBL" id="FQVH01000026">
    <property type="protein sequence ID" value="SHF50340.1"/>
    <property type="molecule type" value="Genomic_DNA"/>
</dbReference>
<protein>
    <submittedName>
        <fullName evidence="1">Uncharacterized protein</fullName>
    </submittedName>
</protein>
<keyword evidence="2" id="KW-1185">Reference proteome</keyword>
<dbReference type="STRING" id="1121256.SAMN02746089_02042"/>
<organism evidence="1 2">
    <name type="scientific">Caldanaerobius fijiensis DSM 17918</name>
    <dbReference type="NCBI Taxonomy" id="1121256"/>
    <lineage>
        <taxon>Bacteria</taxon>
        <taxon>Bacillati</taxon>
        <taxon>Bacillota</taxon>
        <taxon>Clostridia</taxon>
        <taxon>Thermoanaerobacterales</taxon>
        <taxon>Thermoanaerobacteraceae</taxon>
        <taxon>Caldanaerobius</taxon>
    </lineage>
</organism>
<proteinExistence type="predicted"/>
<dbReference type="AlphaFoldDB" id="A0A1M5C6Q5"/>
<accession>A0A1M5C6Q5</accession>
<gene>
    <name evidence="1" type="ORF">SAMN02746089_02042</name>
</gene>
<sequence>MPKSNAKNYKYVKISELPQWLEAYKKGFECVKKFSAFSIYENYGLYAYLLDIADYRFGNKKVDELAEILSKYTDKRMFKYANDEYIMSLIQSLLLEVERIALM</sequence>